<sequence length="323" mass="35131">MGKNEEGAVKGVAGLFLGLFAAGSALGTMVVLSTSPARPSPEPLRNLVVEARAAGQAASPHAPKDDAGSIDLGEVHLRSPSPPWRRVDFHARPRIALVIDDMGYSWAAYDRLNDLPVPLTMAFLPFSADAQEMIDALWPRHDAIVHLPMEPIAETHLAGPGMLSTDMDADAIKWGLLAALSQLRGYSGVNNHTGSRFTADRARMAVVLGELNRRGLFFLDSITTPRPVAHLIAEAEGFSVLERNVFLDSDYDTLTSQQVRTQLAKLERIAQSEGQAIGIGHPYAITLDVVERWAEDVEARGFSLVLVKDLAPRPRHRTLADLR</sequence>
<dbReference type="PANTHER" id="PTHR30105">
    <property type="entry name" value="UNCHARACTERIZED YIBQ-RELATED"/>
    <property type="match status" value="1"/>
</dbReference>
<dbReference type="HOGENOM" id="CLU_860096_0_0_5"/>
<dbReference type="CDD" id="cd10936">
    <property type="entry name" value="CE4_DAC2"/>
    <property type="match status" value="1"/>
</dbReference>
<dbReference type="InterPro" id="IPR006837">
    <property type="entry name" value="Divergent_DAC"/>
</dbReference>
<reference evidence="2" key="1">
    <citation type="submission" date="2010-08" db="EMBL/GenBank/DDBJ databases">
        <title>Genome sequence of Parvularcula bermudensis HTCC2503.</title>
        <authorList>
            <person name="Kang D.-M."/>
            <person name="Oh H.-M."/>
            <person name="Cho J.-C."/>
        </authorList>
    </citation>
    <scope>NUCLEOTIDE SEQUENCE [LARGE SCALE GENOMIC DNA]</scope>
    <source>
        <strain evidence="2">ATCC BAA-594 / HTCC2503 / KCTC 12087</strain>
    </source>
</reference>
<keyword evidence="2" id="KW-1185">Reference proteome</keyword>
<evidence type="ECO:0000313" key="2">
    <source>
        <dbReference type="Proteomes" id="UP000001302"/>
    </source>
</evidence>
<dbReference type="Pfam" id="PF04748">
    <property type="entry name" value="Polysacc_deac_2"/>
    <property type="match status" value="1"/>
</dbReference>
<name>E0TGT0_PARBH</name>
<reference evidence="1 2" key="2">
    <citation type="journal article" date="2011" name="J. Bacteriol.">
        <title>Complete genome sequence of strain HTCC2503T of Parvularcula bermudensis, the type species of the order "Parvularculales" in the class Alphaproteobacteria.</title>
        <authorList>
            <person name="Oh H.M."/>
            <person name="Kang I."/>
            <person name="Vergin K.L."/>
            <person name="Kang D."/>
            <person name="Rhee K.H."/>
            <person name="Giovannoni S.J."/>
            <person name="Cho J.C."/>
        </authorList>
    </citation>
    <scope>NUCLEOTIDE SEQUENCE [LARGE SCALE GENOMIC DNA]</scope>
    <source>
        <strain evidence="2">ATCC BAA-594 / HTCC2503 / KCTC 12087</strain>
    </source>
</reference>
<dbReference type="STRING" id="314260.PB2503_13259"/>
<dbReference type="AlphaFoldDB" id="E0TGT0"/>
<organism evidence="1 2">
    <name type="scientific">Parvularcula bermudensis (strain ATCC BAA-594 / HTCC2503 / KCTC 12087)</name>
    <dbReference type="NCBI Taxonomy" id="314260"/>
    <lineage>
        <taxon>Bacteria</taxon>
        <taxon>Pseudomonadati</taxon>
        <taxon>Pseudomonadota</taxon>
        <taxon>Alphaproteobacteria</taxon>
        <taxon>Parvularculales</taxon>
        <taxon>Parvularculaceae</taxon>
        <taxon>Parvularcula</taxon>
    </lineage>
</organism>
<dbReference type="GO" id="GO:0005975">
    <property type="term" value="P:carbohydrate metabolic process"/>
    <property type="evidence" value="ECO:0007669"/>
    <property type="project" value="InterPro"/>
</dbReference>
<dbReference type="EMBL" id="CP002156">
    <property type="protein sequence ID" value="ADM10689.1"/>
    <property type="molecule type" value="Genomic_DNA"/>
</dbReference>
<dbReference type="PANTHER" id="PTHR30105:SF2">
    <property type="entry name" value="DIVERGENT POLYSACCHARIDE DEACETYLASE SUPERFAMILY"/>
    <property type="match status" value="1"/>
</dbReference>
<protein>
    <submittedName>
        <fullName evidence="1">YibQ gene product</fullName>
    </submittedName>
</protein>
<evidence type="ECO:0000313" key="1">
    <source>
        <dbReference type="EMBL" id="ADM10689.1"/>
    </source>
</evidence>
<dbReference type="eggNOG" id="COG2861">
    <property type="taxonomic scope" value="Bacteria"/>
</dbReference>
<proteinExistence type="predicted"/>
<gene>
    <name evidence="1" type="ordered locus">PB2503_13259</name>
</gene>
<dbReference type="Proteomes" id="UP000001302">
    <property type="component" value="Chromosome"/>
</dbReference>
<dbReference type="SUPFAM" id="SSF88713">
    <property type="entry name" value="Glycoside hydrolase/deacetylase"/>
    <property type="match status" value="1"/>
</dbReference>
<dbReference type="Gene3D" id="3.20.20.370">
    <property type="entry name" value="Glycoside hydrolase/deacetylase"/>
    <property type="match status" value="1"/>
</dbReference>
<dbReference type="KEGG" id="pbr:PB2503_13259"/>
<dbReference type="InterPro" id="IPR011330">
    <property type="entry name" value="Glyco_hydro/deAcase_b/a-brl"/>
</dbReference>
<accession>E0TGT0</accession>